<gene>
    <name evidence="1" type="ORF">Salat_1773700</name>
</gene>
<name>A0AAE1Y961_9LAMI</name>
<protein>
    <submittedName>
        <fullName evidence="1">Uncharacterized protein</fullName>
    </submittedName>
</protein>
<dbReference type="AlphaFoldDB" id="A0AAE1Y961"/>
<reference evidence="1" key="1">
    <citation type="submission" date="2020-06" db="EMBL/GenBank/DDBJ databases">
        <authorList>
            <person name="Li T."/>
            <person name="Hu X."/>
            <person name="Zhang T."/>
            <person name="Song X."/>
            <person name="Zhang H."/>
            <person name="Dai N."/>
            <person name="Sheng W."/>
            <person name="Hou X."/>
            <person name="Wei L."/>
        </authorList>
    </citation>
    <scope>NUCLEOTIDE SEQUENCE</scope>
    <source>
        <strain evidence="1">3651</strain>
        <tissue evidence="1">Leaf</tissue>
    </source>
</reference>
<evidence type="ECO:0000313" key="2">
    <source>
        <dbReference type="Proteomes" id="UP001293254"/>
    </source>
</evidence>
<accession>A0AAE1Y961</accession>
<keyword evidence="2" id="KW-1185">Reference proteome</keyword>
<dbReference type="Proteomes" id="UP001293254">
    <property type="component" value="Unassembled WGS sequence"/>
</dbReference>
<dbReference type="EMBL" id="JACGWO010000006">
    <property type="protein sequence ID" value="KAK4425797.1"/>
    <property type="molecule type" value="Genomic_DNA"/>
</dbReference>
<comment type="caution">
    <text evidence="1">The sequence shown here is derived from an EMBL/GenBank/DDBJ whole genome shotgun (WGS) entry which is preliminary data.</text>
</comment>
<reference evidence="1" key="2">
    <citation type="journal article" date="2024" name="Plant">
        <title>Genomic evolution and insights into agronomic trait innovations of Sesamum species.</title>
        <authorList>
            <person name="Miao H."/>
            <person name="Wang L."/>
            <person name="Qu L."/>
            <person name="Liu H."/>
            <person name="Sun Y."/>
            <person name="Le M."/>
            <person name="Wang Q."/>
            <person name="Wei S."/>
            <person name="Zheng Y."/>
            <person name="Lin W."/>
            <person name="Duan Y."/>
            <person name="Cao H."/>
            <person name="Xiong S."/>
            <person name="Wang X."/>
            <person name="Wei L."/>
            <person name="Li C."/>
            <person name="Ma Q."/>
            <person name="Ju M."/>
            <person name="Zhao R."/>
            <person name="Li G."/>
            <person name="Mu C."/>
            <person name="Tian Q."/>
            <person name="Mei H."/>
            <person name="Zhang T."/>
            <person name="Gao T."/>
            <person name="Zhang H."/>
        </authorList>
    </citation>
    <scope>NUCLEOTIDE SEQUENCE</scope>
    <source>
        <strain evidence="1">3651</strain>
    </source>
</reference>
<proteinExistence type="predicted"/>
<evidence type="ECO:0000313" key="1">
    <source>
        <dbReference type="EMBL" id="KAK4425797.1"/>
    </source>
</evidence>
<organism evidence="1 2">
    <name type="scientific">Sesamum alatum</name>
    <dbReference type="NCBI Taxonomy" id="300844"/>
    <lineage>
        <taxon>Eukaryota</taxon>
        <taxon>Viridiplantae</taxon>
        <taxon>Streptophyta</taxon>
        <taxon>Embryophyta</taxon>
        <taxon>Tracheophyta</taxon>
        <taxon>Spermatophyta</taxon>
        <taxon>Magnoliopsida</taxon>
        <taxon>eudicotyledons</taxon>
        <taxon>Gunneridae</taxon>
        <taxon>Pentapetalae</taxon>
        <taxon>asterids</taxon>
        <taxon>lamiids</taxon>
        <taxon>Lamiales</taxon>
        <taxon>Pedaliaceae</taxon>
        <taxon>Sesamum</taxon>
    </lineage>
</organism>
<sequence>MQAAEALFSVESQSSMNLTYHTQARKRTITSTRSITQDSELRRSTRLNAPVTGGEYGMNSMPIPAAFKPPRPAPIPTQTVAHPPRPATIPIQIATPSHHVPRCVVRPPVPFAPGHPNVAISITTNITNHYHHLSKYSRKIEKKYVTMNNLTSALNVRRAEKCSKGQSTKNT</sequence>